<organism evidence="4 5">
    <name type="scientific">Euplotes crassus</name>
    <dbReference type="NCBI Taxonomy" id="5936"/>
    <lineage>
        <taxon>Eukaryota</taxon>
        <taxon>Sar</taxon>
        <taxon>Alveolata</taxon>
        <taxon>Ciliophora</taxon>
        <taxon>Intramacronucleata</taxon>
        <taxon>Spirotrichea</taxon>
        <taxon>Hypotrichia</taxon>
        <taxon>Euplotida</taxon>
        <taxon>Euplotidae</taxon>
        <taxon>Moneuplotes</taxon>
    </lineage>
</organism>
<sequence length="1614" mass="186159">MDISATVKDLNSANISIKSVINIDLFPGSILIDRDTYFELWKIDQKTGKLSLVTSYKIRNKIKQLKTFYCPILKRELILILIEDVRLIILNFDYDLQEFEKIGLYNFKNYDDLSGKIQNKNYADQCLNVYSTQQESIISLVLAERWIACIRTKSEGDMEDISQERNDTDLTKGEKISTLFNEVEYYSLRDLKINEIKDLKIFRSPEEGDQELYCSILYAKHTQFDRRAEKPRNRCIDVFKITEKEVGDERNRKLIDVKQNEFEGLASFSNVKKIRNQFMKIQPPLISTNSAGEKIVKVLDIQFRWEDLDYYCYKQIVNDGLIIIISHHVLYACDLKKGFRIFAMSTLGLLSLHSSYIKDYVNLSYLNLNFGNNFRFTIDKENEGGLHLLCTLNSGDIHSFKFTNTEGGIELDTKCVYIQEENRTVASGIALTRINHQIYISLSSRYSDFLLYKFMNEEDAMMETEKPASLFSLIKEQAHIEISKDVTMKEETPEIPVKEEDIATPQEDLKAEEEKSKTQEEKSKTQEEKCKTEEEKCKTEEEKCKTEEPLEDSQSADKTNNPEPCIPAPIVNPEDIQINLVDKIHVHGSLDNIQFIQNKLLKSETPSTSQSSPHQNLTMIHTSGFGHQSYMHFLKNHLNSRPWLIHKVDNVDKVFPVSIEHKGETRESFVFSSEDQWTYLFILEQMKLEEITLSTSILQSCQTILCSNVVYDQILQVSKQQIALFKLDFQEKVFSLELEEDKSYKNIFLGWDKSTVYLIDNKDGIYIYSIKQGELEEDTELKELMTQTSKILGSKSQVLSLTESKFSTQNVNYETDQKVYFIGSSNSCFEIFTRSEKIFESRENLIKLPSLITDRNESKIAGIRCFTDFTVPIKMTKDEEMYKHPSHCAKEMHYHTFNNNTYLFVVLINGHLLIYKQIINKTDKYEIRFKKVNIPQLFGKKMHVELQDFSYKEQSSLNFKRARSQTASDLLQNTTEVKKMSRFLLKIMNNQMIYIRDFSLVVHEIQGKLFTYHLTKSEDDVSQLRAIDSWHCKLTDQVNFIIADKNTHVKIFSPQKEFNFGKETQIRSDIPQIRKKNPDSMIYKNICLYHTLKSEDFVVAGCFKMAKKYKEIEVPAPSERIIEEPEEVPEVKAQQPTSGLEKPGFPLLKPIIPDEQTPPSIPGQPEGGPPIPGTVSAPNGSQIPLRPGAPIIHRPQAAKDEEDEEEEKSELEKISPELFANEDLKPLKVIVEIPCEYQYTLKIIKIDESISGRDPEKDMKDIFEDKKEEETPFTLKEYSTFEFLPNEVILDMKNCNLTCDKGTQADYVCIGTSVIKPTAGEGGFYGARILVFEILHDLEKVAEGKEKRSAAIIDCCRGYLISNTEGADFNANTIGFKVQLYRLSKVKKKLIDPNPTHPTKIMATTINVLACEKTKQELILFGDVRKSFTIMLVKDMQNSHFPVLKRAYECFQDISVKATELWKISTNKFEPVANCAAVVSTQDGRLQLYTSMYQSLQLSGEIYMDMKVTALKRIPTGLDSSSILFVTQNGKIGVFSQIDKKRELYNETLLDYISHFLPWQGGLSPIHGSYYPRLNYNHGLRKLSIKPVKKISNFEESFLFYELPLFIQRPKKSK</sequence>
<dbReference type="Proteomes" id="UP001295684">
    <property type="component" value="Unassembled WGS sequence"/>
</dbReference>
<dbReference type="InterPro" id="IPR050358">
    <property type="entry name" value="RSE1/DDB1/CFT1"/>
</dbReference>
<name>A0AAD1X667_EUPCR</name>
<dbReference type="InterPro" id="IPR058543">
    <property type="entry name" value="Beta-prop_RSE1/DDB1/CPSF1_2nd"/>
</dbReference>
<dbReference type="Gene3D" id="2.130.10.10">
    <property type="entry name" value="YVTN repeat-like/Quinoprotein amine dehydrogenase"/>
    <property type="match status" value="3"/>
</dbReference>
<dbReference type="PANTHER" id="PTHR10644">
    <property type="entry name" value="DNA REPAIR/RNA PROCESSING CPSF FAMILY"/>
    <property type="match status" value="1"/>
</dbReference>
<evidence type="ECO:0000259" key="3">
    <source>
        <dbReference type="Pfam" id="PF23726"/>
    </source>
</evidence>
<feature type="compositionally biased region" description="Polar residues" evidence="1">
    <location>
        <begin position="552"/>
        <end position="562"/>
    </location>
</feature>
<feature type="compositionally biased region" description="Basic and acidic residues" evidence="1">
    <location>
        <begin position="484"/>
        <end position="548"/>
    </location>
</feature>
<dbReference type="InterPro" id="IPR015943">
    <property type="entry name" value="WD40/YVTN_repeat-like_dom_sf"/>
</dbReference>
<feature type="domain" description="RSE1/DDB1/CPSF1 C-terminal" evidence="2">
    <location>
        <begin position="1273"/>
        <end position="1563"/>
    </location>
</feature>
<reference evidence="4" key="1">
    <citation type="submission" date="2023-07" db="EMBL/GenBank/DDBJ databases">
        <authorList>
            <consortium name="AG Swart"/>
            <person name="Singh M."/>
            <person name="Singh A."/>
            <person name="Seah K."/>
            <person name="Emmerich C."/>
        </authorList>
    </citation>
    <scope>NUCLEOTIDE SEQUENCE</scope>
    <source>
        <strain evidence="4">DP1</strain>
    </source>
</reference>
<comment type="caution">
    <text evidence="4">The sequence shown here is derived from an EMBL/GenBank/DDBJ whole genome shotgun (WGS) entry which is preliminary data.</text>
</comment>
<feature type="compositionally biased region" description="Pro residues" evidence="1">
    <location>
        <begin position="1159"/>
        <end position="1172"/>
    </location>
</feature>
<feature type="region of interest" description="Disordered" evidence="1">
    <location>
        <begin position="484"/>
        <end position="563"/>
    </location>
</feature>
<dbReference type="InterPro" id="IPR004871">
    <property type="entry name" value="RSE1/DDB1/CPSF1_C"/>
</dbReference>
<dbReference type="GO" id="GO:0003676">
    <property type="term" value="F:nucleic acid binding"/>
    <property type="evidence" value="ECO:0007669"/>
    <property type="project" value="InterPro"/>
</dbReference>
<dbReference type="EMBL" id="CAMPGE010000371">
    <property type="protein sequence ID" value="CAI2359116.1"/>
    <property type="molecule type" value="Genomic_DNA"/>
</dbReference>
<feature type="domain" description="RSE1/DDB1/CPSF1 second beta-propeller" evidence="3">
    <location>
        <begin position="647"/>
        <end position="950"/>
    </location>
</feature>
<feature type="region of interest" description="Disordered" evidence="1">
    <location>
        <begin position="1152"/>
        <end position="1181"/>
    </location>
</feature>
<evidence type="ECO:0000259" key="2">
    <source>
        <dbReference type="Pfam" id="PF03178"/>
    </source>
</evidence>
<evidence type="ECO:0000313" key="5">
    <source>
        <dbReference type="Proteomes" id="UP001295684"/>
    </source>
</evidence>
<evidence type="ECO:0008006" key="6">
    <source>
        <dbReference type="Google" id="ProtNLM"/>
    </source>
</evidence>
<dbReference type="Pfam" id="PF23726">
    <property type="entry name" value="Beta-prop_RSE1_2nd"/>
    <property type="match status" value="1"/>
</dbReference>
<gene>
    <name evidence="4" type="ORF">ECRASSUSDP1_LOCUS401</name>
</gene>
<keyword evidence="5" id="KW-1185">Reference proteome</keyword>
<proteinExistence type="predicted"/>
<dbReference type="Pfam" id="PF03178">
    <property type="entry name" value="CPSF_A"/>
    <property type="match status" value="1"/>
</dbReference>
<evidence type="ECO:0000256" key="1">
    <source>
        <dbReference type="SAM" id="MobiDB-lite"/>
    </source>
</evidence>
<evidence type="ECO:0000313" key="4">
    <source>
        <dbReference type="EMBL" id="CAI2359116.1"/>
    </source>
</evidence>
<dbReference type="GO" id="GO:0005634">
    <property type="term" value="C:nucleus"/>
    <property type="evidence" value="ECO:0007669"/>
    <property type="project" value="InterPro"/>
</dbReference>
<protein>
    <recommendedName>
        <fullName evidence="6">Cleavage/polyadenylation specificity factor A subunit C-terminal domain-containing protein</fullName>
    </recommendedName>
</protein>
<accession>A0AAD1X667</accession>